<evidence type="ECO:0000256" key="5">
    <source>
        <dbReference type="ARBA" id="ARBA00023198"/>
    </source>
</evidence>
<dbReference type="InterPro" id="IPR011029">
    <property type="entry name" value="DEATH-like_dom_sf"/>
</dbReference>
<keyword evidence="3" id="KW-0399">Innate immunity</keyword>
<dbReference type="GO" id="GO:0045087">
    <property type="term" value="P:innate immune response"/>
    <property type="evidence" value="ECO:0007669"/>
    <property type="project" value="UniProtKB-KW"/>
</dbReference>
<dbReference type="AlphaFoldDB" id="A0AA88N1M1"/>
<sequence>MEIITHNKVKLIQWLCGEELVLQHVHARKLVTQKEYIKVKSIQDPSANITELLDIILQKGDLVCVAFLELLKNDDVNESRPELKDWITTVDTSALAHKTEKTNPSQAGTLKIPDDQEFLKKNRGRLIDKVKNVERIIDDLNYLSDEMAANIRAERTDQAKMRKVLEYTTSRKAAKLLVDALHKHANDVMEDLITV</sequence>
<dbReference type="GO" id="GO:0005829">
    <property type="term" value="C:cytosol"/>
    <property type="evidence" value="ECO:0007669"/>
    <property type="project" value="UniProtKB-SubCell"/>
</dbReference>
<comment type="caution">
    <text evidence="7">The sequence shown here is derived from an EMBL/GenBank/DDBJ whole genome shotgun (WGS) entry which is preliminary data.</text>
</comment>
<evidence type="ECO:0000259" key="6">
    <source>
        <dbReference type="PROSITE" id="PS50209"/>
    </source>
</evidence>
<protein>
    <recommendedName>
        <fullName evidence="6">CARD domain-containing protein</fullName>
    </recommendedName>
</protein>
<evidence type="ECO:0000256" key="1">
    <source>
        <dbReference type="ARBA" id="ARBA00004514"/>
    </source>
</evidence>
<dbReference type="Pfam" id="PF00619">
    <property type="entry name" value="CARD"/>
    <property type="match status" value="2"/>
</dbReference>
<gene>
    <name evidence="7" type="ORF">Q7C36_008598</name>
</gene>
<dbReference type="EMBL" id="JAVHJS010000008">
    <property type="protein sequence ID" value="KAK2849815.1"/>
    <property type="molecule type" value="Genomic_DNA"/>
</dbReference>
<dbReference type="InterPro" id="IPR051249">
    <property type="entry name" value="NLRP_Inflammasome"/>
</dbReference>
<evidence type="ECO:0000313" key="8">
    <source>
        <dbReference type="Proteomes" id="UP001187315"/>
    </source>
</evidence>
<dbReference type="GO" id="GO:0042981">
    <property type="term" value="P:regulation of apoptotic process"/>
    <property type="evidence" value="ECO:0007669"/>
    <property type="project" value="InterPro"/>
</dbReference>
<dbReference type="Gene3D" id="1.10.533.10">
    <property type="entry name" value="Death Domain, Fas"/>
    <property type="match status" value="2"/>
</dbReference>
<evidence type="ECO:0000313" key="7">
    <source>
        <dbReference type="EMBL" id="KAK2849815.1"/>
    </source>
</evidence>
<reference evidence="7" key="1">
    <citation type="submission" date="2023-08" db="EMBL/GenBank/DDBJ databases">
        <title>Pelteobagrus vachellii genome.</title>
        <authorList>
            <person name="Liu H."/>
        </authorList>
    </citation>
    <scope>NUCLEOTIDE SEQUENCE</scope>
    <source>
        <strain evidence="7">PRFRI_2022a</strain>
        <tissue evidence="7">Muscle</tissue>
    </source>
</reference>
<dbReference type="PANTHER" id="PTHR46985:SF2">
    <property type="entry name" value="APOPTOSIS-ASSOCIATED SPECK-LIKE PROTEIN CONTAINING A CARD"/>
    <property type="match status" value="1"/>
</dbReference>
<dbReference type="SUPFAM" id="SSF47986">
    <property type="entry name" value="DEATH domain"/>
    <property type="match status" value="2"/>
</dbReference>
<keyword evidence="8" id="KW-1185">Reference proteome</keyword>
<dbReference type="Proteomes" id="UP001187315">
    <property type="component" value="Unassembled WGS sequence"/>
</dbReference>
<name>A0AA88N1M1_TACVA</name>
<evidence type="ECO:0000256" key="2">
    <source>
        <dbReference type="ARBA" id="ARBA00022490"/>
    </source>
</evidence>
<feature type="domain" description="CARD" evidence="6">
    <location>
        <begin position="1"/>
        <end position="75"/>
    </location>
</feature>
<dbReference type="PROSITE" id="PS50209">
    <property type="entry name" value="CARD"/>
    <property type="match status" value="1"/>
</dbReference>
<comment type="subcellular location">
    <subcellularLocation>
        <location evidence="1">Cytoplasm</location>
        <location evidence="1">Cytosol</location>
    </subcellularLocation>
</comment>
<proteinExistence type="predicted"/>
<accession>A0AA88N1M1</accession>
<dbReference type="InterPro" id="IPR001315">
    <property type="entry name" value="CARD"/>
</dbReference>
<dbReference type="GO" id="GO:0006954">
    <property type="term" value="P:inflammatory response"/>
    <property type="evidence" value="ECO:0007669"/>
    <property type="project" value="UniProtKB-KW"/>
</dbReference>
<dbReference type="PANTHER" id="PTHR46985">
    <property type="entry name" value="NACHT, LRR AND PYD DOMAINS-CONTAINING PROTEIN 1"/>
    <property type="match status" value="1"/>
</dbReference>
<evidence type="ECO:0000256" key="3">
    <source>
        <dbReference type="ARBA" id="ARBA00022588"/>
    </source>
</evidence>
<dbReference type="CDD" id="cd01671">
    <property type="entry name" value="CARD"/>
    <property type="match status" value="1"/>
</dbReference>
<organism evidence="7 8">
    <name type="scientific">Tachysurus vachellii</name>
    <name type="common">Darkbarbel catfish</name>
    <name type="synonym">Pelteobagrus vachellii</name>
    <dbReference type="NCBI Taxonomy" id="175792"/>
    <lineage>
        <taxon>Eukaryota</taxon>
        <taxon>Metazoa</taxon>
        <taxon>Chordata</taxon>
        <taxon>Craniata</taxon>
        <taxon>Vertebrata</taxon>
        <taxon>Euteleostomi</taxon>
        <taxon>Actinopterygii</taxon>
        <taxon>Neopterygii</taxon>
        <taxon>Teleostei</taxon>
        <taxon>Ostariophysi</taxon>
        <taxon>Siluriformes</taxon>
        <taxon>Bagridae</taxon>
        <taxon>Tachysurus</taxon>
    </lineage>
</organism>
<evidence type="ECO:0000256" key="4">
    <source>
        <dbReference type="ARBA" id="ARBA00022859"/>
    </source>
</evidence>
<keyword evidence="5" id="KW-0395">Inflammatory response</keyword>
<keyword evidence="2" id="KW-0963">Cytoplasm</keyword>
<keyword evidence="4" id="KW-0391">Immunity</keyword>